<evidence type="ECO:0000256" key="1">
    <source>
        <dbReference type="SAM" id="Phobius"/>
    </source>
</evidence>
<dbReference type="AlphaFoldDB" id="A0A921YK31"/>
<feature type="transmembrane region" description="Helical" evidence="1">
    <location>
        <begin position="56"/>
        <end position="75"/>
    </location>
</feature>
<reference evidence="2" key="2">
    <citation type="submission" date="2020-12" db="EMBL/GenBank/DDBJ databases">
        <authorList>
            <person name="Kanost M."/>
        </authorList>
    </citation>
    <scope>NUCLEOTIDE SEQUENCE</scope>
</reference>
<keyword evidence="1" id="KW-0812">Transmembrane</keyword>
<organism evidence="2 3">
    <name type="scientific">Manduca sexta</name>
    <name type="common">Tobacco hawkmoth</name>
    <name type="synonym">Tobacco hornworm</name>
    <dbReference type="NCBI Taxonomy" id="7130"/>
    <lineage>
        <taxon>Eukaryota</taxon>
        <taxon>Metazoa</taxon>
        <taxon>Ecdysozoa</taxon>
        <taxon>Arthropoda</taxon>
        <taxon>Hexapoda</taxon>
        <taxon>Insecta</taxon>
        <taxon>Pterygota</taxon>
        <taxon>Neoptera</taxon>
        <taxon>Endopterygota</taxon>
        <taxon>Lepidoptera</taxon>
        <taxon>Glossata</taxon>
        <taxon>Ditrysia</taxon>
        <taxon>Bombycoidea</taxon>
        <taxon>Sphingidae</taxon>
        <taxon>Sphinginae</taxon>
        <taxon>Sphingini</taxon>
        <taxon>Manduca</taxon>
    </lineage>
</organism>
<sequence length="101" mass="12005">MVFPKLLEGAYDRIEKYLRASDIIAGKSGRHMKFPYTMSAKIAQFPYFLYMKKNFIWMYYPFGFLGALYVFSIIHEMANSEGNKRSWAESQRKIAEKEHHH</sequence>
<gene>
    <name evidence="2" type="ORF">O3G_MSEX001321</name>
</gene>
<comment type="caution">
    <text evidence="2">The sequence shown here is derived from an EMBL/GenBank/DDBJ whole genome shotgun (WGS) entry which is preliminary data.</text>
</comment>
<dbReference type="Proteomes" id="UP000791440">
    <property type="component" value="Unassembled WGS sequence"/>
</dbReference>
<proteinExistence type="predicted"/>
<evidence type="ECO:0000313" key="3">
    <source>
        <dbReference type="Proteomes" id="UP000791440"/>
    </source>
</evidence>
<name>A0A921YK31_MANSE</name>
<accession>A0A921YK31</accession>
<keyword evidence="1" id="KW-0472">Membrane</keyword>
<keyword evidence="3" id="KW-1185">Reference proteome</keyword>
<evidence type="ECO:0000313" key="2">
    <source>
        <dbReference type="EMBL" id="KAG6440417.1"/>
    </source>
</evidence>
<protein>
    <submittedName>
        <fullName evidence="2">Uncharacterized protein</fullName>
    </submittedName>
</protein>
<dbReference type="EMBL" id="JH668280">
    <property type="protein sequence ID" value="KAG6440417.1"/>
    <property type="molecule type" value="Genomic_DNA"/>
</dbReference>
<keyword evidence="1" id="KW-1133">Transmembrane helix</keyword>
<reference evidence="2" key="1">
    <citation type="journal article" date="2016" name="Insect Biochem. Mol. Biol.">
        <title>Multifaceted biological insights from a draft genome sequence of the tobacco hornworm moth, Manduca sexta.</title>
        <authorList>
            <person name="Kanost M.R."/>
            <person name="Arrese E.L."/>
            <person name="Cao X."/>
            <person name="Chen Y.R."/>
            <person name="Chellapilla S."/>
            <person name="Goldsmith M.R."/>
            <person name="Grosse-Wilde E."/>
            <person name="Heckel D.G."/>
            <person name="Herndon N."/>
            <person name="Jiang H."/>
            <person name="Papanicolaou A."/>
            <person name="Qu J."/>
            <person name="Soulages J.L."/>
            <person name="Vogel H."/>
            <person name="Walters J."/>
            <person name="Waterhouse R.M."/>
            <person name="Ahn S.J."/>
            <person name="Almeida F.C."/>
            <person name="An C."/>
            <person name="Aqrawi P."/>
            <person name="Bretschneider A."/>
            <person name="Bryant W.B."/>
            <person name="Bucks S."/>
            <person name="Chao H."/>
            <person name="Chevignon G."/>
            <person name="Christen J.M."/>
            <person name="Clarke D.F."/>
            <person name="Dittmer N.T."/>
            <person name="Ferguson L.C.F."/>
            <person name="Garavelou S."/>
            <person name="Gordon K.H.J."/>
            <person name="Gunaratna R.T."/>
            <person name="Han Y."/>
            <person name="Hauser F."/>
            <person name="He Y."/>
            <person name="Heidel-Fischer H."/>
            <person name="Hirsh A."/>
            <person name="Hu Y."/>
            <person name="Jiang H."/>
            <person name="Kalra D."/>
            <person name="Klinner C."/>
            <person name="Konig C."/>
            <person name="Kovar C."/>
            <person name="Kroll A.R."/>
            <person name="Kuwar S.S."/>
            <person name="Lee S.L."/>
            <person name="Lehman R."/>
            <person name="Li K."/>
            <person name="Li Z."/>
            <person name="Liang H."/>
            <person name="Lovelace S."/>
            <person name="Lu Z."/>
            <person name="Mansfield J.H."/>
            <person name="McCulloch K.J."/>
            <person name="Mathew T."/>
            <person name="Morton B."/>
            <person name="Muzny D.M."/>
            <person name="Neunemann D."/>
            <person name="Ongeri F."/>
            <person name="Pauchet Y."/>
            <person name="Pu L.L."/>
            <person name="Pyrousis I."/>
            <person name="Rao X.J."/>
            <person name="Redding A."/>
            <person name="Roesel C."/>
            <person name="Sanchez-Gracia A."/>
            <person name="Schaack S."/>
            <person name="Shukla A."/>
            <person name="Tetreau G."/>
            <person name="Wang Y."/>
            <person name="Xiong G.H."/>
            <person name="Traut W."/>
            <person name="Walsh T.K."/>
            <person name="Worley K.C."/>
            <person name="Wu D."/>
            <person name="Wu W."/>
            <person name="Wu Y.Q."/>
            <person name="Zhang X."/>
            <person name="Zou Z."/>
            <person name="Zucker H."/>
            <person name="Briscoe A.D."/>
            <person name="Burmester T."/>
            <person name="Clem R.J."/>
            <person name="Feyereisen R."/>
            <person name="Grimmelikhuijzen C.J.P."/>
            <person name="Hamodrakas S.J."/>
            <person name="Hansson B.S."/>
            <person name="Huguet E."/>
            <person name="Jermiin L.S."/>
            <person name="Lan Q."/>
            <person name="Lehman H.K."/>
            <person name="Lorenzen M."/>
            <person name="Merzendorfer H."/>
            <person name="Michalopoulos I."/>
            <person name="Morton D.B."/>
            <person name="Muthukrishnan S."/>
            <person name="Oakeshott J.G."/>
            <person name="Palmer W."/>
            <person name="Park Y."/>
            <person name="Passarelli A.L."/>
            <person name="Rozas J."/>
            <person name="Schwartz L.M."/>
            <person name="Smith W."/>
            <person name="Southgate A."/>
            <person name="Vilcinskas A."/>
            <person name="Vogt R."/>
            <person name="Wang P."/>
            <person name="Werren J."/>
            <person name="Yu X.Q."/>
            <person name="Zhou J.J."/>
            <person name="Brown S.J."/>
            <person name="Scherer S.E."/>
            <person name="Richards S."/>
            <person name="Blissard G.W."/>
        </authorList>
    </citation>
    <scope>NUCLEOTIDE SEQUENCE</scope>
</reference>